<keyword evidence="3" id="KW-1185">Reference proteome</keyword>
<accession>A0A2D0XR56</accession>
<name>A0A2D0XR56_9VIRU</name>
<dbReference type="Proteomes" id="UP000681272">
    <property type="component" value="Segment"/>
</dbReference>
<organism evidence="2">
    <name type="scientific">Tick associated torque teno virus</name>
    <dbReference type="NCBI Taxonomy" id="2025480"/>
    <lineage>
        <taxon>Viruses</taxon>
        <taxon>Monodnaviria</taxon>
        <taxon>Shotokuvirae</taxon>
        <taxon>Commensaviricota</taxon>
        <taxon>Cardeaviricetes</taxon>
        <taxon>Sanitavirales</taxon>
        <taxon>Anelloviridae</taxon>
        <taxon>Petorquevirus</taxon>
        <taxon>Petorquevirus ixodi1</taxon>
        <taxon>Thetatorquevirus ixodi1</taxon>
    </lineage>
</organism>
<reference evidence="2" key="1">
    <citation type="submission" date="2017-05" db="EMBL/GenBank/DDBJ databases">
        <title>Identification of an anellovirus and three genomoviruses in ticks.</title>
        <authorList>
            <person name="Waits K."/>
            <person name="Edwards M."/>
            <person name="Fontenele R.S."/>
            <person name="Varsani A."/>
        </authorList>
    </citation>
    <scope>NUCLEOTIDE SEQUENCE</scope>
    <source>
        <strain evidence="2">Tick24_1</strain>
    </source>
</reference>
<sequence length="122" mass="14178">MLQTLPRSSPPPSTPGTSKKTDILTKPNLLNSLMRSITENQTDKTPTKTRREAYDHLGGRKRVRKMIFCHTTRPPRTKPKASRRRRMTKDIETLGGYERKWLKWLRSLDYSPESSESSDSEF</sequence>
<evidence type="ECO:0000313" key="3">
    <source>
        <dbReference type="Proteomes" id="UP000681272"/>
    </source>
</evidence>
<feature type="region of interest" description="Disordered" evidence="1">
    <location>
        <begin position="1"/>
        <end position="26"/>
    </location>
</feature>
<evidence type="ECO:0000256" key="1">
    <source>
        <dbReference type="SAM" id="MobiDB-lite"/>
    </source>
</evidence>
<dbReference type="EMBL" id="MF173068">
    <property type="protein sequence ID" value="ASU08517.1"/>
    <property type="molecule type" value="Genomic_DNA"/>
</dbReference>
<dbReference type="KEGG" id="vg:80535290"/>
<dbReference type="RefSeq" id="YP_010797496.1">
    <property type="nucleotide sequence ID" value="NC_076184.1"/>
</dbReference>
<evidence type="ECO:0000313" key="2">
    <source>
        <dbReference type="EMBL" id="ASU08517.1"/>
    </source>
</evidence>
<protein>
    <submittedName>
        <fullName evidence="2">ORF3</fullName>
    </submittedName>
</protein>
<proteinExistence type="predicted"/>
<dbReference type="GeneID" id="80535290"/>